<dbReference type="SUPFAM" id="SSF49723">
    <property type="entry name" value="Lipase/lipooxygenase domain (PLAT/LH2 domain)"/>
    <property type="match status" value="1"/>
</dbReference>
<feature type="compositionally biased region" description="Pro residues" evidence="2">
    <location>
        <begin position="1"/>
        <end position="10"/>
    </location>
</feature>
<gene>
    <name evidence="4" type="ORF">TCNE_LOCUS11623</name>
</gene>
<reference evidence="4 5" key="2">
    <citation type="submission" date="2018-11" db="EMBL/GenBank/DDBJ databases">
        <authorList>
            <consortium name="Pathogen Informatics"/>
        </authorList>
    </citation>
    <scope>NUCLEOTIDE SEQUENCE [LARGE SCALE GENOMIC DNA]</scope>
</reference>
<proteinExistence type="predicted"/>
<feature type="domain" description="PLAT" evidence="3">
    <location>
        <begin position="1"/>
        <end position="101"/>
    </location>
</feature>
<name>A0A183UT03_TOXCA</name>
<dbReference type="InterPro" id="IPR036392">
    <property type="entry name" value="PLAT/LH2_dom_sf"/>
</dbReference>
<evidence type="ECO:0000259" key="3">
    <source>
        <dbReference type="PROSITE" id="PS50095"/>
    </source>
</evidence>
<reference evidence="6" key="1">
    <citation type="submission" date="2016-06" db="UniProtKB">
        <authorList>
            <consortium name="WormBaseParasite"/>
        </authorList>
    </citation>
    <scope>IDENTIFICATION</scope>
</reference>
<evidence type="ECO:0000313" key="6">
    <source>
        <dbReference type="WBParaSite" id="TCNE_0001162301-mRNA-1"/>
    </source>
</evidence>
<feature type="compositionally biased region" description="Basic and acidic residues" evidence="2">
    <location>
        <begin position="16"/>
        <end position="36"/>
    </location>
</feature>
<feature type="region of interest" description="Disordered" evidence="2">
    <location>
        <begin position="1"/>
        <end position="36"/>
    </location>
</feature>
<dbReference type="InterPro" id="IPR001024">
    <property type="entry name" value="PLAT/LH2_dom"/>
</dbReference>
<sequence length="124" mass="14742">MFDLKQPPPRQTITPLDREHRGLFEPNQRDDQTRRSTRVDFGDIGDLLKIRIEIDGSGEMPDYFLDKVELRDLDTEERMVSLIGKWLRWKGAEKHIQPYREFPVFRAAFEPLNSKQSELFIRPL</sequence>
<evidence type="ECO:0000313" key="4">
    <source>
        <dbReference type="EMBL" id="VDM42944.1"/>
    </source>
</evidence>
<protein>
    <submittedName>
        <fullName evidence="6">PLAT domain-containing protein</fullName>
    </submittedName>
</protein>
<dbReference type="AlphaFoldDB" id="A0A183UT03"/>
<evidence type="ECO:0000256" key="2">
    <source>
        <dbReference type="SAM" id="MobiDB-lite"/>
    </source>
</evidence>
<dbReference type="Gene3D" id="2.60.60.20">
    <property type="entry name" value="PLAT/LH2 domain"/>
    <property type="match status" value="1"/>
</dbReference>
<accession>A0A183UT03</accession>
<keyword evidence="5" id="KW-1185">Reference proteome</keyword>
<comment type="caution">
    <text evidence="1">Lacks conserved residue(s) required for the propagation of feature annotation.</text>
</comment>
<dbReference type="Proteomes" id="UP000050794">
    <property type="component" value="Unassembled WGS sequence"/>
</dbReference>
<evidence type="ECO:0000313" key="5">
    <source>
        <dbReference type="Proteomes" id="UP000050794"/>
    </source>
</evidence>
<evidence type="ECO:0000256" key="1">
    <source>
        <dbReference type="PROSITE-ProRule" id="PRU00152"/>
    </source>
</evidence>
<dbReference type="WBParaSite" id="TCNE_0001162301-mRNA-1">
    <property type="protein sequence ID" value="TCNE_0001162301-mRNA-1"/>
    <property type="gene ID" value="TCNE_0001162301"/>
</dbReference>
<dbReference type="EMBL" id="UYWY01020927">
    <property type="protein sequence ID" value="VDM42944.1"/>
    <property type="molecule type" value="Genomic_DNA"/>
</dbReference>
<organism evidence="5 6">
    <name type="scientific">Toxocara canis</name>
    <name type="common">Canine roundworm</name>
    <dbReference type="NCBI Taxonomy" id="6265"/>
    <lineage>
        <taxon>Eukaryota</taxon>
        <taxon>Metazoa</taxon>
        <taxon>Ecdysozoa</taxon>
        <taxon>Nematoda</taxon>
        <taxon>Chromadorea</taxon>
        <taxon>Rhabditida</taxon>
        <taxon>Spirurina</taxon>
        <taxon>Ascaridomorpha</taxon>
        <taxon>Ascaridoidea</taxon>
        <taxon>Toxocaridae</taxon>
        <taxon>Toxocara</taxon>
    </lineage>
</organism>
<dbReference type="PROSITE" id="PS50095">
    <property type="entry name" value="PLAT"/>
    <property type="match status" value="1"/>
</dbReference>